<keyword evidence="1" id="KW-0802">TPR repeat</keyword>
<dbReference type="SMART" id="SM00028">
    <property type="entry name" value="TPR"/>
    <property type="match status" value="3"/>
</dbReference>
<keyword evidence="5" id="KW-1185">Reference proteome</keyword>
<feature type="compositionally biased region" description="Basic and acidic residues" evidence="2">
    <location>
        <begin position="20"/>
        <end position="38"/>
    </location>
</feature>
<dbReference type="PROSITE" id="PS50005">
    <property type="entry name" value="TPR"/>
    <property type="match status" value="2"/>
</dbReference>
<accession>A0AAN7FSN6</accession>
<dbReference type="Proteomes" id="UP001324115">
    <property type="component" value="Unassembled WGS sequence"/>
</dbReference>
<dbReference type="SUPFAM" id="SSF48452">
    <property type="entry name" value="TPR-like"/>
    <property type="match status" value="1"/>
</dbReference>
<dbReference type="InterPro" id="IPR019734">
    <property type="entry name" value="TPR_rpt"/>
</dbReference>
<gene>
    <name evidence="4" type="ORF">RGQ29_013736</name>
</gene>
<organism evidence="4 5">
    <name type="scientific">Quercus rubra</name>
    <name type="common">Northern red oak</name>
    <name type="synonym">Quercus borealis</name>
    <dbReference type="NCBI Taxonomy" id="3512"/>
    <lineage>
        <taxon>Eukaryota</taxon>
        <taxon>Viridiplantae</taxon>
        <taxon>Streptophyta</taxon>
        <taxon>Embryophyta</taxon>
        <taxon>Tracheophyta</taxon>
        <taxon>Spermatophyta</taxon>
        <taxon>Magnoliopsida</taxon>
        <taxon>eudicotyledons</taxon>
        <taxon>Gunneridae</taxon>
        <taxon>Pentapetalae</taxon>
        <taxon>rosids</taxon>
        <taxon>fabids</taxon>
        <taxon>Fagales</taxon>
        <taxon>Fagaceae</taxon>
        <taxon>Quercus</taxon>
    </lineage>
</organism>
<protein>
    <recommendedName>
        <fullName evidence="3">RNA-polymerase II-associated protein 3-like C-terminal domain-containing protein</fullName>
    </recommendedName>
</protein>
<sequence length="452" mass="51360">MSRNPSKHERDQAMDWELSLKDKDKKMKPQAPQKEKSVSSRNIGKTPSVDYSSNSGQFDYMRNYGVDSTSTSLITEESFPDATSEKELGNEYFKQKKFKEAIECYSRSIAFSPTAVAYANRAMAYLKIRRFQEAEDDCTEALNLDDRYIKAYSRRATARKELGKYKECFEDAEFALRLEPDNQEIKKQYTEARSLYDKEILQKVSGPPRSSGQGMQKVVSSGSKVNGHSVRPEPNNIQRSGVSTVQDHTKFPVRASVEERDNKSVNSVSRIEEQEVDGSRLVAIQSSKVNSIKKNHRTGKQELMKSVQELASQAASRAKAEAAKNITPPKSAYQFEASWRELSDDRALQARLLKAVSPTALPQIFKNALSASLLVDIIKCVATFFTEEMDLAIRYVENLTNVSRFDLLIMCLSSTDRDDLHKIWDEVFCSEATPIEYAEMLDKLRSRYCLNR</sequence>
<proteinExistence type="predicted"/>
<feature type="repeat" description="TPR" evidence="1">
    <location>
        <begin position="82"/>
        <end position="115"/>
    </location>
</feature>
<dbReference type="Pfam" id="PF13877">
    <property type="entry name" value="RPAP3_C"/>
    <property type="match status" value="1"/>
</dbReference>
<feature type="domain" description="RNA-polymerase II-associated protein 3-like C-terminal" evidence="3">
    <location>
        <begin position="328"/>
        <end position="417"/>
    </location>
</feature>
<dbReference type="InterPro" id="IPR011990">
    <property type="entry name" value="TPR-like_helical_dom_sf"/>
</dbReference>
<evidence type="ECO:0000313" key="4">
    <source>
        <dbReference type="EMBL" id="KAK4595400.1"/>
    </source>
</evidence>
<dbReference type="EMBL" id="JAXUIC010000003">
    <property type="protein sequence ID" value="KAK4595400.1"/>
    <property type="molecule type" value="Genomic_DNA"/>
</dbReference>
<evidence type="ECO:0000256" key="1">
    <source>
        <dbReference type="PROSITE-ProRule" id="PRU00339"/>
    </source>
</evidence>
<feature type="compositionally biased region" description="Polar residues" evidence="2">
    <location>
        <begin position="39"/>
        <end position="51"/>
    </location>
</feature>
<feature type="region of interest" description="Disordered" evidence="2">
    <location>
        <begin position="204"/>
        <end position="245"/>
    </location>
</feature>
<feature type="region of interest" description="Disordered" evidence="2">
    <location>
        <begin position="20"/>
        <end position="51"/>
    </location>
</feature>
<feature type="repeat" description="TPR" evidence="1">
    <location>
        <begin position="149"/>
        <end position="182"/>
    </location>
</feature>
<name>A0AAN7FSN6_QUERU</name>
<feature type="compositionally biased region" description="Polar residues" evidence="2">
    <location>
        <begin position="208"/>
        <end position="226"/>
    </location>
</feature>
<evidence type="ECO:0000259" key="3">
    <source>
        <dbReference type="Pfam" id="PF13877"/>
    </source>
</evidence>
<dbReference type="Pfam" id="PF00515">
    <property type="entry name" value="TPR_1"/>
    <property type="match status" value="1"/>
</dbReference>
<feature type="compositionally biased region" description="Polar residues" evidence="2">
    <location>
        <begin position="235"/>
        <end position="245"/>
    </location>
</feature>
<dbReference type="Gene3D" id="1.25.40.10">
    <property type="entry name" value="Tetratricopeptide repeat domain"/>
    <property type="match status" value="1"/>
</dbReference>
<evidence type="ECO:0000313" key="5">
    <source>
        <dbReference type="Proteomes" id="UP001324115"/>
    </source>
</evidence>
<comment type="caution">
    <text evidence="4">The sequence shown here is derived from an EMBL/GenBank/DDBJ whole genome shotgun (WGS) entry which is preliminary data.</text>
</comment>
<dbReference type="InterPro" id="IPR025986">
    <property type="entry name" value="RPAP3-like_C"/>
</dbReference>
<dbReference type="PANTHER" id="PTHR47329">
    <property type="entry name" value="OS05G0129900 PROTEIN"/>
    <property type="match status" value="1"/>
</dbReference>
<dbReference type="Pfam" id="PF13181">
    <property type="entry name" value="TPR_8"/>
    <property type="match status" value="1"/>
</dbReference>
<evidence type="ECO:0000256" key="2">
    <source>
        <dbReference type="SAM" id="MobiDB-lite"/>
    </source>
</evidence>
<dbReference type="AlphaFoldDB" id="A0AAN7FSN6"/>
<dbReference type="PANTHER" id="PTHR47329:SF1">
    <property type="entry name" value="OS05G0129900 PROTEIN"/>
    <property type="match status" value="1"/>
</dbReference>
<reference evidence="4 5" key="1">
    <citation type="journal article" date="2023" name="G3 (Bethesda)">
        <title>A haplotype-resolved chromosome-scale genome for Quercus rubra L. provides insights into the genetics of adaptive traits for red oak species.</title>
        <authorList>
            <person name="Kapoor B."/>
            <person name="Jenkins J."/>
            <person name="Schmutz J."/>
            <person name="Zhebentyayeva T."/>
            <person name="Kuelheim C."/>
            <person name="Coggeshall M."/>
            <person name="Heim C."/>
            <person name="Lasky J.R."/>
            <person name="Leites L."/>
            <person name="Islam-Faridi N."/>
            <person name="Romero-Severson J."/>
            <person name="DeLeo V.L."/>
            <person name="Lucas S.M."/>
            <person name="Lazic D."/>
            <person name="Gailing O."/>
            <person name="Carlson J."/>
            <person name="Staton M."/>
        </authorList>
    </citation>
    <scope>NUCLEOTIDE SEQUENCE [LARGE SCALE GENOMIC DNA]</scope>
    <source>
        <strain evidence="4">Pseudo-F2</strain>
    </source>
</reference>